<evidence type="ECO:0008006" key="6">
    <source>
        <dbReference type="Google" id="ProtNLM"/>
    </source>
</evidence>
<keyword evidence="3" id="KW-0732">Signal</keyword>
<organism evidence="4 5">
    <name type="scientific">Amphibalanus amphitrite</name>
    <name type="common">Striped barnacle</name>
    <name type="synonym">Balanus amphitrite</name>
    <dbReference type="NCBI Taxonomy" id="1232801"/>
    <lineage>
        <taxon>Eukaryota</taxon>
        <taxon>Metazoa</taxon>
        <taxon>Ecdysozoa</taxon>
        <taxon>Arthropoda</taxon>
        <taxon>Crustacea</taxon>
        <taxon>Multicrustacea</taxon>
        <taxon>Cirripedia</taxon>
        <taxon>Thoracica</taxon>
        <taxon>Thoracicalcarea</taxon>
        <taxon>Balanomorpha</taxon>
        <taxon>Balanoidea</taxon>
        <taxon>Balanidae</taxon>
        <taxon>Amphibalaninae</taxon>
        <taxon>Amphibalanus</taxon>
    </lineage>
</organism>
<feature type="transmembrane region" description="Helical" evidence="2">
    <location>
        <begin position="122"/>
        <end position="139"/>
    </location>
</feature>
<evidence type="ECO:0000256" key="3">
    <source>
        <dbReference type="SAM" id="SignalP"/>
    </source>
</evidence>
<gene>
    <name evidence="4" type="ORF">FJT64_000187</name>
</gene>
<feature type="transmembrane region" description="Helical" evidence="2">
    <location>
        <begin position="465"/>
        <end position="485"/>
    </location>
</feature>
<protein>
    <recommendedName>
        <fullName evidence="6">Odorant receptor</fullName>
    </recommendedName>
</protein>
<feature type="transmembrane region" description="Helical" evidence="2">
    <location>
        <begin position="65"/>
        <end position="87"/>
    </location>
</feature>
<feature type="transmembrane region" description="Helical" evidence="2">
    <location>
        <begin position="164"/>
        <end position="187"/>
    </location>
</feature>
<evidence type="ECO:0000256" key="1">
    <source>
        <dbReference type="SAM" id="MobiDB-lite"/>
    </source>
</evidence>
<dbReference type="EMBL" id="VIIS01000114">
    <property type="protein sequence ID" value="KAF0313099.1"/>
    <property type="molecule type" value="Genomic_DNA"/>
</dbReference>
<comment type="caution">
    <text evidence="4">The sequence shown here is derived from an EMBL/GenBank/DDBJ whole genome shotgun (WGS) entry which is preliminary data.</text>
</comment>
<evidence type="ECO:0000313" key="5">
    <source>
        <dbReference type="Proteomes" id="UP000440578"/>
    </source>
</evidence>
<keyword evidence="2" id="KW-0472">Membrane</keyword>
<evidence type="ECO:0000256" key="2">
    <source>
        <dbReference type="SAM" id="Phobius"/>
    </source>
</evidence>
<feature type="signal peptide" evidence="3">
    <location>
        <begin position="1"/>
        <end position="22"/>
    </location>
</feature>
<dbReference type="AlphaFoldDB" id="A0A6A4X6M4"/>
<feature type="transmembrane region" description="Helical" evidence="2">
    <location>
        <begin position="36"/>
        <end position="59"/>
    </location>
</feature>
<dbReference type="Proteomes" id="UP000440578">
    <property type="component" value="Unassembled WGS sequence"/>
</dbReference>
<name>A0A6A4X6M4_AMPAM</name>
<accession>A0A6A4X6M4</accession>
<keyword evidence="2" id="KW-1133">Transmembrane helix</keyword>
<reference evidence="4 5" key="1">
    <citation type="submission" date="2019-07" db="EMBL/GenBank/DDBJ databases">
        <title>Draft genome assembly of a fouling barnacle, Amphibalanus amphitrite (Darwin, 1854): The first reference genome for Thecostraca.</title>
        <authorList>
            <person name="Kim W."/>
        </authorList>
    </citation>
    <scope>NUCLEOTIDE SEQUENCE [LARGE SCALE GENOMIC DNA]</scope>
    <source>
        <strain evidence="4">SNU_AA5</strain>
        <tissue evidence="4">Soma without cirri and trophi</tissue>
    </source>
</reference>
<keyword evidence="5" id="KW-1185">Reference proteome</keyword>
<proteinExistence type="predicted"/>
<sequence>MWDHSRLLSRALLLISVLTLSGLHREWDQQPSCWSLGLLLTATVSVACAVSTSAFIVTVATVWEFLYSLTMFFTQLHAMLVLAYLVCRRRQLLDLVRRIADLDRATSAWRRPNDHCELQRKAALLCAVTFTAMFVWLGVTLTKELTHPNYILSARLPDAMLTPAWYPVVMVLQSFFCMCTLSLQVFFEVLLLGMADSVTAFTERLGTFCQRQISDQHSPEGSVTDWKDEGGDNSDPTPLPAYGEKLNPNTNKLTLVFNPEKHFNHDIQSSELMVRNLGEGETSTKPGAPIAWTIGSSSSNRDHLASNIPTECHFTEAPGARPTTVGDLETRLDLLTSLFDSVRRLADDNAEFCSLPTLSLYSSVAAGLLLGSYVNIVLYGEGSVSEVAVGFSVFEASMVLRLLIVSCAGTRLIQQGRQLHDQLAAVSWRRPVSARARFSLQQLLERSREPASLHGWELLTVQKDAMLSLFGFVLTYIVILIQMQVR</sequence>
<feature type="region of interest" description="Disordered" evidence="1">
    <location>
        <begin position="215"/>
        <end position="245"/>
    </location>
</feature>
<evidence type="ECO:0000313" key="4">
    <source>
        <dbReference type="EMBL" id="KAF0313099.1"/>
    </source>
</evidence>
<feature type="chain" id="PRO_5025487706" description="Odorant receptor" evidence="3">
    <location>
        <begin position="23"/>
        <end position="486"/>
    </location>
</feature>
<keyword evidence="2" id="KW-0812">Transmembrane</keyword>